<dbReference type="GO" id="GO:0008453">
    <property type="term" value="F:alanine-glyoxylate transaminase activity"/>
    <property type="evidence" value="ECO:0007669"/>
    <property type="project" value="UniProtKB-EC"/>
</dbReference>
<dbReference type="Pfam" id="PF00266">
    <property type="entry name" value="Aminotran_5"/>
    <property type="match status" value="1"/>
</dbReference>
<dbReference type="PANTHER" id="PTHR21152:SF40">
    <property type="entry name" value="ALANINE--GLYOXYLATE AMINOTRANSFERASE"/>
    <property type="match status" value="1"/>
</dbReference>
<comment type="similarity">
    <text evidence="2 6">Belongs to the class-V pyridoxal-phosphate-dependent aminotransferase family.</text>
</comment>
<dbReference type="InterPro" id="IPR015424">
    <property type="entry name" value="PyrdxlP-dep_Trfase"/>
</dbReference>
<keyword evidence="3" id="KW-0032">Aminotransferase</keyword>
<evidence type="ECO:0000256" key="8">
    <source>
        <dbReference type="PIRSR" id="PIRSR000524-50"/>
    </source>
</evidence>
<reference evidence="11" key="1">
    <citation type="submission" date="2025-08" db="UniProtKB">
        <authorList>
            <consortium name="RefSeq"/>
        </authorList>
    </citation>
    <scope>IDENTIFICATION</scope>
</reference>
<keyword evidence="5 6" id="KW-0663">Pyridoxal phosphate</keyword>
<feature type="domain" description="Aminotransferase class V" evidence="9">
    <location>
        <begin position="93"/>
        <end position="416"/>
    </location>
</feature>
<evidence type="ECO:0000313" key="10">
    <source>
        <dbReference type="Proteomes" id="UP001165740"/>
    </source>
</evidence>
<dbReference type="PANTHER" id="PTHR21152">
    <property type="entry name" value="AMINOTRANSFERASE CLASS V"/>
    <property type="match status" value="1"/>
</dbReference>
<proteinExistence type="inferred from homology"/>
<evidence type="ECO:0000259" key="9">
    <source>
        <dbReference type="Pfam" id="PF00266"/>
    </source>
</evidence>
<dbReference type="InterPro" id="IPR015421">
    <property type="entry name" value="PyrdxlP-dep_Trfase_major"/>
</dbReference>
<dbReference type="AlphaFoldDB" id="A0A9U8EI48"/>
<comment type="catalytic activity">
    <reaction evidence="6">
        <text>glyoxylate + L-alanine = glycine + pyruvate</text>
        <dbReference type="Rhea" id="RHEA:24248"/>
        <dbReference type="ChEBI" id="CHEBI:15361"/>
        <dbReference type="ChEBI" id="CHEBI:36655"/>
        <dbReference type="ChEBI" id="CHEBI:57305"/>
        <dbReference type="ChEBI" id="CHEBI:57972"/>
        <dbReference type="EC" id="2.6.1.44"/>
    </reaction>
</comment>
<keyword evidence="10" id="KW-1185">Reference proteome</keyword>
<sequence length="437" mass="48531">MALTSHCRTEFYDLFIKRSITNSSCFLHSLFRRNFSTKLFAATMASSTQGKVPAVSSAPKCLLKPIDVPNKLLMGPGPSNCPPRVLAAGALPMLGHLHPEFTKIMDEVKEGIQYLFQTKNEWTFAISGTGHAAMEASVVNLLEPDDVILVCQNGIWGQRLADMVDRNGSTVKKLVRPYGEVFTLEEIEKGLQEHKPSVVFVTYGESSAGTAQPLEGLGDLCHKYNALLLVDSVAILGGRPLFMDAWNIDVLYSGSQKVIGAPPATSPISFSLKAREKIASRKTRIRSYYFDCNELANYWACDQGPRRYHHTGMVTSVYGLREGLARLAEEGLEKSWKDHKDCSELLYQGLEKLGLELLVKNKEIRNPCVTTIKVPPGINWKDVTDYAMKNYRVEIAGGLGDLAGKTWRIGIMGYNCRPENVQLVLRVLEEALESIKK</sequence>
<evidence type="ECO:0000256" key="2">
    <source>
        <dbReference type="ARBA" id="ARBA00009236"/>
    </source>
</evidence>
<dbReference type="GO" id="GO:0005777">
    <property type="term" value="C:peroxisome"/>
    <property type="evidence" value="ECO:0007669"/>
    <property type="project" value="TreeGrafter"/>
</dbReference>
<dbReference type="OMA" id="YEWDTPA"/>
<evidence type="ECO:0000313" key="11">
    <source>
        <dbReference type="RefSeq" id="XP_013088624.2"/>
    </source>
</evidence>
<dbReference type="EC" id="2.6.1.44" evidence="6"/>
<evidence type="ECO:0000256" key="3">
    <source>
        <dbReference type="ARBA" id="ARBA00022576"/>
    </source>
</evidence>
<evidence type="ECO:0000256" key="1">
    <source>
        <dbReference type="ARBA" id="ARBA00001933"/>
    </source>
</evidence>
<dbReference type="InterPro" id="IPR024169">
    <property type="entry name" value="SP_NH2Trfase/AEP_transaminase"/>
</dbReference>
<feature type="modified residue" description="N6-(pyridoxal phosphate)lysine" evidence="8">
    <location>
        <position position="257"/>
    </location>
</feature>
<dbReference type="FunFam" id="3.90.1150.10:FF:000039">
    <property type="entry name" value="Serine--pyruvate aminotransferase"/>
    <property type="match status" value="1"/>
</dbReference>
<dbReference type="CDD" id="cd06451">
    <property type="entry name" value="AGAT_like"/>
    <property type="match status" value="1"/>
</dbReference>
<dbReference type="RefSeq" id="XP_013088624.2">
    <property type="nucleotide sequence ID" value="XM_013233170.2"/>
</dbReference>
<dbReference type="KEGG" id="bgt:106072728"/>
<evidence type="ECO:0000256" key="6">
    <source>
        <dbReference type="PIRNR" id="PIRNR000524"/>
    </source>
</evidence>
<dbReference type="SUPFAM" id="SSF53383">
    <property type="entry name" value="PLP-dependent transferases"/>
    <property type="match status" value="1"/>
</dbReference>
<dbReference type="Gene3D" id="3.40.640.10">
    <property type="entry name" value="Type I PLP-dependent aspartate aminotransferase-like (Major domain)"/>
    <property type="match status" value="1"/>
</dbReference>
<organism evidence="10 11">
    <name type="scientific">Biomphalaria glabrata</name>
    <name type="common">Bloodfluke planorb</name>
    <name type="synonym">Freshwater snail</name>
    <dbReference type="NCBI Taxonomy" id="6526"/>
    <lineage>
        <taxon>Eukaryota</taxon>
        <taxon>Metazoa</taxon>
        <taxon>Spiralia</taxon>
        <taxon>Lophotrochozoa</taxon>
        <taxon>Mollusca</taxon>
        <taxon>Gastropoda</taxon>
        <taxon>Heterobranchia</taxon>
        <taxon>Euthyneura</taxon>
        <taxon>Panpulmonata</taxon>
        <taxon>Hygrophila</taxon>
        <taxon>Lymnaeoidea</taxon>
        <taxon>Planorbidae</taxon>
        <taxon>Biomphalaria</taxon>
    </lineage>
</organism>
<dbReference type="PIRSF" id="PIRSF000524">
    <property type="entry name" value="SPT"/>
    <property type="match status" value="1"/>
</dbReference>
<dbReference type="Proteomes" id="UP001165740">
    <property type="component" value="Chromosome 13"/>
</dbReference>
<keyword evidence="4" id="KW-0808">Transferase</keyword>
<dbReference type="InterPro" id="IPR015422">
    <property type="entry name" value="PyrdxlP-dep_Trfase_small"/>
</dbReference>
<dbReference type="GO" id="GO:0019265">
    <property type="term" value="P:glycine biosynthetic process, by transamination of glyoxylate"/>
    <property type="evidence" value="ECO:0007669"/>
    <property type="project" value="TreeGrafter"/>
</dbReference>
<evidence type="ECO:0000256" key="4">
    <source>
        <dbReference type="ARBA" id="ARBA00022679"/>
    </source>
</evidence>
<dbReference type="Gene3D" id="3.90.1150.10">
    <property type="entry name" value="Aspartate Aminotransferase, domain 1"/>
    <property type="match status" value="1"/>
</dbReference>
<evidence type="ECO:0000256" key="7">
    <source>
        <dbReference type="PIRSR" id="PIRSR000524-1"/>
    </source>
</evidence>
<accession>A0A9U8EI48</accession>
<dbReference type="GO" id="GO:0004760">
    <property type="term" value="F:L-serine-pyruvate transaminase activity"/>
    <property type="evidence" value="ECO:0007669"/>
    <property type="project" value="TreeGrafter"/>
</dbReference>
<evidence type="ECO:0000256" key="5">
    <source>
        <dbReference type="ARBA" id="ARBA00022898"/>
    </source>
</evidence>
<dbReference type="InterPro" id="IPR000192">
    <property type="entry name" value="Aminotrans_V_dom"/>
</dbReference>
<dbReference type="GeneID" id="106072728"/>
<protein>
    <recommendedName>
        <fullName evidence="6">Alanine--glyoxylate aminotransferase</fullName>
        <ecNumber evidence="6">2.6.1.44</ecNumber>
    </recommendedName>
</protein>
<dbReference type="FunFam" id="3.40.640.10:FF:000027">
    <property type="entry name" value="Serine--pyruvate aminotransferase, mitochondrial"/>
    <property type="match status" value="1"/>
</dbReference>
<gene>
    <name evidence="11" type="primary">LOC106072728</name>
</gene>
<feature type="binding site" evidence="7">
    <location>
        <position position="408"/>
    </location>
    <ligand>
        <name>substrate</name>
    </ligand>
</feature>
<dbReference type="OrthoDB" id="7403325at2759"/>
<comment type="cofactor">
    <cofactor evidence="1 6 8">
        <name>pyridoxal 5'-phosphate</name>
        <dbReference type="ChEBI" id="CHEBI:597326"/>
    </cofactor>
</comment>
<name>A0A9U8EI48_BIOGL</name>